<name>A0AAW1QU77_9CHLO</name>
<dbReference type="SUPFAM" id="SSF53335">
    <property type="entry name" value="S-adenosyl-L-methionine-dependent methyltransferases"/>
    <property type="match status" value="1"/>
</dbReference>
<reference evidence="3 4" key="1">
    <citation type="journal article" date="2024" name="Nat. Commun.">
        <title>Phylogenomics reveals the evolutionary origins of lichenization in chlorophyte algae.</title>
        <authorList>
            <person name="Puginier C."/>
            <person name="Libourel C."/>
            <person name="Otte J."/>
            <person name="Skaloud P."/>
            <person name="Haon M."/>
            <person name="Grisel S."/>
            <person name="Petersen M."/>
            <person name="Berrin J.G."/>
            <person name="Delaux P.M."/>
            <person name="Dal Grande F."/>
            <person name="Keller J."/>
        </authorList>
    </citation>
    <scope>NUCLEOTIDE SEQUENCE [LARGE SCALE GENOMIC DNA]</scope>
    <source>
        <strain evidence="3 4">SAG 2145</strain>
    </source>
</reference>
<dbReference type="Proteomes" id="UP001438707">
    <property type="component" value="Unassembled WGS sequence"/>
</dbReference>
<dbReference type="Gene3D" id="1.10.1200.270">
    <property type="entry name" value="Methyltransferase, alpha-helical capping domain"/>
    <property type="match status" value="1"/>
</dbReference>
<evidence type="ECO:0000256" key="1">
    <source>
        <dbReference type="ARBA" id="ARBA00022723"/>
    </source>
</evidence>
<evidence type="ECO:0000313" key="4">
    <source>
        <dbReference type="Proteomes" id="UP001438707"/>
    </source>
</evidence>
<dbReference type="InterPro" id="IPR042086">
    <property type="entry name" value="MeTrfase_capping"/>
</dbReference>
<sequence length="375" mass="41102">METNYSQHSHGQARANQAAQPLLQAAGRDIASAQRGTEGPICVGDIGCSVGNNSVAELAIVLRCLDEQGCADREVSITHVDQPGNHWDQLFTALASAPNGYRTVRVRGRRGPIFSYAMAQDMYQQCFPSAYMHIVYSGKSSKTSWEGLIGESLTCCRCWKAWDKCITMHWGSAAVNAPDHLIAQFSADPKAKQAAQQQGHSDLLRWLQLRAKELKPGGHLVVTAIGTQDEASAGSLQQGYDIATAAWSRLVADGRITQQEFASTCFPTYFWMLDACIEVIREEMLDTFDILRSSSGRASKTSSSRDSLSAEEVSEAAAAGMLAVLGPGLRQALAERSVADQDKILHVFRQELSDHCLAAHFEFFTNYILLALRRR</sequence>
<evidence type="ECO:0000256" key="2">
    <source>
        <dbReference type="ARBA" id="ARBA00022842"/>
    </source>
</evidence>
<organism evidence="3 4">
    <name type="scientific">Apatococcus lobatus</name>
    <dbReference type="NCBI Taxonomy" id="904363"/>
    <lineage>
        <taxon>Eukaryota</taxon>
        <taxon>Viridiplantae</taxon>
        <taxon>Chlorophyta</taxon>
        <taxon>core chlorophytes</taxon>
        <taxon>Trebouxiophyceae</taxon>
        <taxon>Chlorellales</taxon>
        <taxon>Chlorellaceae</taxon>
        <taxon>Apatococcus</taxon>
    </lineage>
</organism>
<keyword evidence="2" id="KW-0460">Magnesium</keyword>
<dbReference type="GO" id="GO:0046872">
    <property type="term" value="F:metal ion binding"/>
    <property type="evidence" value="ECO:0007669"/>
    <property type="project" value="UniProtKB-KW"/>
</dbReference>
<dbReference type="Pfam" id="PF03492">
    <property type="entry name" value="Methyltransf_7"/>
    <property type="match status" value="1"/>
</dbReference>
<dbReference type="AlphaFoldDB" id="A0AAW1QU77"/>
<dbReference type="InterPro" id="IPR005299">
    <property type="entry name" value="MeTrfase_7"/>
</dbReference>
<evidence type="ECO:0000313" key="3">
    <source>
        <dbReference type="EMBL" id="KAK9824803.1"/>
    </source>
</evidence>
<protein>
    <submittedName>
        <fullName evidence="3">Uncharacterized protein</fullName>
    </submittedName>
</protein>
<gene>
    <name evidence="3" type="ORF">WJX74_010112</name>
</gene>
<accession>A0AAW1QU77</accession>
<comment type="caution">
    <text evidence="3">The sequence shown here is derived from an EMBL/GenBank/DDBJ whole genome shotgun (WGS) entry which is preliminary data.</text>
</comment>
<dbReference type="GO" id="GO:0008168">
    <property type="term" value="F:methyltransferase activity"/>
    <property type="evidence" value="ECO:0007669"/>
    <property type="project" value="InterPro"/>
</dbReference>
<keyword evidence="4" id="KW-1185">Reference proteome</keyword>
<proteinExistence type="predicted"/>
<keyword evidence="1" id="KW-0479">Metal-binding</keyword>
<dbReference type="InterPro" id="IPR029063">
    <property type="entry name" value="SAM-dependent_MTases_sf"/>
</dbReference>
<dbReference type="PANTHER" id="PTHR31009">
    <property type="entry name" value="S-ADENOSYL-L-METHIONINE:CARBOXYL METHYLTRANSFERASE FAMILY PROTEIN"/>
    <property type="match status" value="1"/>
</dbReference>
<dbReference type="Gene3D" id="3.40.50.150">
    <property type="entry name" value="Vaccinia Virus protein VP39"/>
    <property type="match status" value="1"/>
</dbReference>
<dbReference type="EMBL" id="JALJOS010000028">
    <property type="protein sequence ID" value="KAK9824803.1"/>
    <property type="molecule type" value="Genomic_DNA"/>
</dbReference>